<dbReference type="Pfam" id="PF00665">
    <property type="entry name" value="rve"/>
    <property type="match status" value="1"/>
</dbReference>
<evidence type="ECO:0000256" key="2">
    <source>
        <dbReference type="SAM" id="MobiDB-lite"/>
    </source>
</evidence>
<gene>
    <name evidence="4" type="ORF">CM83_15714</name>
</gene>
<dbReference type="InterPro" id="IPR012337">
    <property type="entry name" value="RNaseH-like_sf"/>
</dbReference>
<dbReference type="GO" id="GO:0003676">
    <property type="term" value="F:nucleic acid binding"/>
    <property type="evidence" value="ECO:0007669"/>
    <property type="project" value="InterPro"/>
</dbReference>
<evidence type="ECO:0000259" key="3">
    <source>
        <dbReference type="PROSITE" id="PS50994"/>
    </source>
</evidence>
<reference evidence="4" key="2">
    <citation type="submission" date="2014-07" db="EMBL/GenBank/DDBJ databases">
        <authorList>
            <person name="Hull J."/>
        </authorList>
    </citation>
    <scope>NUCLEOTIDE SEQUENCE</scope>
</reference>
<dbReference type="InterPro" id="IPR036397">
    <property type="entry name" value="RNaseH_sf"/>
</dbReference>
<dbReference type="InterPro" id="IPR041588">
    <property type="entry name" value="Integrase_H2C2"/>
</dbReference>
<dbReference type="Gene3D" id="3.30.420.10">
    <property type="entry name" value="Ribonuclease H-like superfamily/Ribonuclease H"/>
    <property type="match status" value="1"/>
</dbReference>
<dbReference type="AlphaFoldDB" id="A0A0A9X5U3"/>
<name>A0A0A9X5U3_LYGHE</name>
<feature type="compositionally biased region" description="Basic and acidic residues" evidence="2">
    <location>
        <begin position="382"/>
        <end position="399"/>
    </location>
</feature>
<protein>
    <recommendedName>
        <fullName evidence="1">RNA-directed DNA polymerase</fullName>
        <ecNumber evidence="1">2.7.7.49</ecNumber>
    </recommendedName>
</protein>
<feature type="compositionally biased region" description="Low complexity" evidence="2">
    <location>
        <begin position="462"/>
        <end position="480"/>
    </location>
</feature>
<evidence type="ECO:0000256" key="1">
    <source>
        <dbReference type="ARBA" id="ARBA00012493"/>
    </source>
</evidence>
<accession>A0A0A9X5U3</accession>
<dbReference type="FunFam" id="3.30.420.10:FF:000063">
    <property type="entry name" value="Retrovirus-related Pol polyprotein from transposon 297-like Protein"/>
    <property type="match status" value="1"/>
</dbReference>
<proteinExistence type="predicted"/>
<dbReference type="InterPro" id="IPR001584">
    <property type="entry name" value="Integrase_cat-core"/>
</dbReference>
<dbReference type="Pfam" id="PF17921">
    <property type="entry name" value="Integrase_H2C2"/>
    <property type="match status" value="1"/>
</dbReference>
<dbReference type="GO" id="GO:0003964">
    <property type="term" value="F:RNA-directed DNA polymerase activity"/>
    <property type="evidence" value="ECO:0007669"/>
    <property type="project" value="UniProtKB-EC"/>
</dbReference>
<dbReference type="FunFam" id="1.10.340.70:FF:000004">
    <property type="entry name" value="Retrovirus-related Pol polyprotein from transposon 297-like Protein"/>
    <property type="match status" value="1"/>
</dbReference>
<feature type="region of interest" description="Disordered" evidence="2">
    <location>
        <begin position="429"/>
        <end position="543"/>
    </location>
</feature>
<dbReference type="Gene3D" id="1.10.340.70">
    <property type="match status" value="1"/>
</dbReference>
<evidence type="ECO:0000313" key="4">
    <source>
        <dbReference type="EMBL" id="JAG12470.1"/>
    </source>
</evidence>
<feature type="region of interest" description="Disordered" evidence="2">
    <location>
        <begin position="380"/>
        <end position="407"/>
    </location>
</feature>
<dbReference type="PANTHER" id="PTHR37984:SF8">
    <property type="entry name" value="CCHC-TYPE DOMAIN-CONTAINING PROTEIN"/>
    <property type="match status" value="1"/>
</dbReference>
<dbReference type="EMBL" id="GBHO01031134">
    <property type="protein sequence ID" value="JAG12470.1"/>
    <property type="molecule type" value="Transcribed_RNA"/>
</dbReference>
<dbReference type="GO" id="GO:0015074">
    <property type="term" value="P:DNA integration"/>
    <property type="evidence" value="ECO:0007669"/>
    <property type="project" value="InterPro"/>
</dbReference>
<organism evidence="4">
    <name type="scientific">Lygus hesperus</name>
    <name type="common">Western plant bug</name>
    <dbReference type="NCBI Taxonomy" id="30085"/>
    <lineage>
        <taxon>Eukaryota</taxon>
        <taxon>Metazoa</taxon>
        <taxon>Ecdysozoa</taxon>
        <taxon>Arthropoda</taxon>
        <taxon>Hexapoda</taxon>
        <taxon>Insecta</taxon>
        <taxon>Pterygota</taxon>
        <taxon>Neoptera</taxon>
        <taxon>Paraneoptera</taxon>
        <taxon>Hemiptera</taxon>
        <taxon>Heteroptera</taxon>
        <taxon>Panheteroptera</taxon>
        <taxon>Cimicomorpha</taxon>
        <taxon>Miridae</taxon>
        <taxon>Mirini</taxon>
        <taxon>Lygus</taxon>
    </lineage>
</organism>
<feature type="compositionally biased region" description="Polar residues" evidence="2">
    <location>
        <begin position="443"/>
        <end position="453"/>
    </location>
</feature>
<feature type="domain" description="Integrase catalytic" evidence="3">
    <location>
        <begin position="178"/>
        <end position="339"/>
    </location>
</feature>
<dbReference type="PROSITE" id="PS50994">
    <property type="entry name" value="INTEGRASE"/>
    <property type="match status" value="1"/>
</dbReference>
<dbReference type="EC" id="2.7.7.49" evidence="1"/>
<dbReference type="InterPro" id="IPR050951">
    <property type="entry name" value="Retrovirus_Pol_polyprotein"/>
</dbReference>
<dbReference type="SUPFAM" id="SSF53098">
    <property type="entry name" value="Ribonuclease H-like"/>
    <property type="match status" value="1"/>
</dbReference>
<reference evidence="4" key="1">
    <citation type="journal article" date="2014" name="PLoS ONE">
        <title>Transcriptome-Based Identification of ABC Transporters in the Western Tarnished Plant Bug Lygus hesperus.</title>
        <authorList>
            <person name="Hull J.J."/>
            <person name="Chaney K."/>
            <person name="Geib S.M."/>
            <person name="Fabrick J.A."/>
            <person name="Brent C.S."/>
            <person name="Walsh D."/>
            <person name="Lavine L.C."/>
        </authorList>
    </citation>
    <scope>NUCLEOTIDE SEQUENCE</scope>
</reference>
<feature type="non-terminal residue" evidence="4">
    <location>
        <position position="1"/>
    </location>
</feature>
<sequence length="543" mass="61893">EKMLIADILSRLAIPDSSTTVTLDDVYKIDCVENELNSINISENINIGQSSMHRVKEEVAKDDTLCMLASIIKTGWPDRKDKLPYSIHPFWEVKDELSVQDGVIFRGNQVVVPRSLRTDFVKKIHLCHLGMNASIRRARDTLYWPFMATELKERIRGCQVCQELAEDQAKTPMKSHQVPYLPWERVSIDTFEYNKQQFIVMVDSYSDFFEVKKTRDITAKSLISFCKENFARYGIPQTIISDNAPQFVGSEFATFARQWEFNHSTSSPMYSKGNGKAESAVKITKKLLKKCERDNIDFQAALLEWRNSPTSEMDSSPSQRLMARRTRTTLPIARKLLVPEVVPGVHDSLEYKRRRSKMFQDRNARCLPDLQIGDEVLVRPSGGHERWTPGTVDNRHNESSYDVTTEGKTYRRNRTWIRPLHHIPEEYNDRPIARKSLPPASESLDNGSSSVKEQIQEEAPASSSSTVTSTHKKSPSNNDNSPKDKSPKKSPSGGPKGPQQAGNHIAQKKHTADVHTKAGRKVKPPCRFSFSNKEFTKKKLKRK</sequence>
<dbReference type="PANTHER" id="PTHR37984">
    <property type="entry name" value="PROTEIN CBG26694"/>
    <property type="match status" value="1"/>
</dbReference>